<protein>
    <submittedName>
        <fullName evidence="1">Uncharacterized protein</fullName>
    </submittedName>
</protein>
<dbReference type="Proteomes" id="UP000268014">
    <property type="component" value="Unassembled WGS sequence"/>
</dbReference>
<evidence type="ECO:0000313" key="1">
    <source>
        <dbReference type="EMBL" id="VDO17458.1"/>
    </source>
</evidence>
<keyword evidence="2" id="KW-1185">Reference proteome</keyword>
<organism evidence="1 2">
    <name type="scientific">Haemonchus placei</name>
    <name type="common">Barber's pole worm</name>
    <dbReference type="NCBI Taxonomy" id="6290"/>
    <lineage>
        <taxon>Eukaryota</taxon>
        <taxon>Metazoa</taxon>
        <taxon>Ecdysozoa</taxon>
        <taxon>Nematoda</taxon>
        <taxon>Chromadorea</taxon>
        <taxon>Rhabditida</taxon>
        <taxon>Rhabditina</taxon>
        <taxon>Rhabditomorpha</taxon>
        <taxon>Strongyloidea</taxon>
        <taxon>Trichostrongylidae</taxon>
        <taxon>Haemonchus</taxon>
    </lineage>
</organism>
<proteinExistence type="predicted"/>
<dbReference type="AlphaFoldDB" id="A0A3P7WII5"/>
<sequence length="46" mass="5939">MIYQKISTTLLQRHCHNKYNNRYKLPHHFQVYHRHQRNMDKNIRIY</sequence>
<dbReference type="EMBL" id="UZAF01007546">
    <property type="protein sequence ID" value="VDO17458.1"/>
    <property type="molecule type" value="Genomic_DNA"/>
</dbReference>
<gene>
    <name evidence="1" type="ORF">HPLM_LOCUS2898</name>
</gene>
<evidence type="ECO:0000313" key="2">
    <source>
        <dbReference type="Proteomes" id="UP000268014"/>
    </source>
</evidence>
<name>A0A3P7WII5_HAEPC</name>
<reference evidence="1 2" key="1">
    <citation type="submission" date="2018-11" db="EMBL/GenBank/DDBJ databases">
        <authorList>
            <consortium name="Pathogen Informatics"/>
        </authorList>
    </citation>
    <scope>NUCLEOTIDE SEQUENCE [LARGE SCALE GENOMIC DNA]</scope>
    <source>
        <strain evidence="1 2">MHpl1</strain>
    </source>
</reference>
<accession>A0A3P7WII5</accession>